<comment type="caution">
    <text evidence="1">The sequence shown here is derived from an EMBL/GenBank/DDBJ whole genome shotgun (WGS) entry which is preliminary data.</text>
</comment>
<dbReference type="Proteomes" id="UP001314170">
    <property type="component" value="Unassembled WGS sequence"/>
</dbReference>
<sequence>FGNGEVQWGMPTTEGTKVDNTQVGQARPFTEEMIADCGLHALTSPKILFGIHHFDLIAAEESMLNT</sequence>
<gene>
    <name evidence="1" type="ORF">DCAF_LOCUS23099</name>
</gene>
<evidence type="ECO:0000313" key="2">
    <source>
        <dbReference type="Proteomes" id="UP001314170"/>
    </source>
</evidence>
<dbReference type="AlphaFoldDB" id="A0AAV1SH09"/>
<reference evidence="1 2" key="1">
    <citation type="submission" date="2024-01" db="EMBL/GenBank/DDBJ databases">
        <authorList>
            <person name="Waweru B."/>
        </authorList>
    </citation>
    <scope>NUCLEOTIDE SEQUENCE [LARGE SCALE GENOMIC DNA]</scope>
</reference>
<feature type="non-terminal residue" evidence="1">
    <location>
        <position position="1"/>
    </location>
</feature>
<accession>A0AAV1SH09</accession>
<proteinExistence type="predicted"/>
<dbReference type="EMBL" id="CAWUPB010001184">
    <property type="protein sequence ID" value="CAK7350370.1"/>
    <property type="molecule type" value="Genomic_DNA"/>
</dbReference>
<organism evidence="1 2">
    <name type="scientific">Dovyalis caffra</name>
    <dbReference type="NCBI Taxonomy" id="77055"/>
    <lineage>
        <taxon>Eukaryota</taxon>
        <taxon>Viridiplantae</taxon>
        <taxon>Streptophyta</taxon>
        <taxon>Embryophyta</taxon>
        <taxon>Tracheophyta</taxon>
        <taxon>Spermatophyta</taxon>
        <taxon>Magnoliopsida</taxon>
        <taxon>eudicotyledons</taxon>
        <taxon>Gunneridae</taxon>
        <taxon>Pentapetalae</taxon>
        <taxon>rosids</taxon>
        <taxon>fabids</taxon>
        <taxon>Malpighiales</taxon>
        <taxon>Salicaceae</taxon>
        <taxon>Flacourtieae</taxon>
        <taxon>Dovyalis</taxon>
    </lineage>
</organism>
<keyword evidence="2" id="KW-1185">Reference proteome</keyword>
<name>A0AAV1SH09_9ROSI</name>
<evidence type="ECO:0000313" key="1">
    <source>
        <dbReference type="EMBL" id="CAK7350370.1"/>
    </source>
</evidence>
<protein>
    <submittedName>
        <fullName evidence="1">Uncharacterized protein</fullName>
    </submittedName>
</protein>